<gene>
    <name evidence="1" type="ORF">A2519_02670</name>
</gene>
<dbReference type="AlphaFoldDB" id="A0A1F7FAG7"/>
<evidence type="ECO:0000313" key="1">
    <source>
        <dbReference type="EMBL" id="OGK03650.1"/>
    </source>
</evidence>
<proteinExistence type="predicted"/>
<name>A0A1F7FAG7_UNCRA</name>
<sequence length="149" mass="18024">MYHKTRNCFFEPIFRGSLIRFFERRNKVYTLAIDAHIKSLYSGTDINDNFIKQIRDRILWLHMPMVLVIRDIHRLDPFTHRVFMTLMCQENKQFMGLILWIIFVEFGQEEKCAQWYLNKTNENGTRTISHRVYRLLTKGRVSHTVRRAA</sequence>
<evidence type="ECO:0000313" key="2">
    <source>
        <dbReference type="Proteomes" id="UP000179243"/>
    </source>
</evidence>
<comment type="caution">
    <text evidence="1">The sequence shown here is derived from an EMBL/GenBank/DDBJ whole genome shotgun (WGS) entry which is preliminary data.</text>
</comment>
<dbReference type="Proteomes" id="UP000179243">
    <property type="component" value="Unassembled WGS sequence"/>
</dbReference>
<protein>
    <submittedName>
        <fullName evidence="1">Uncharacterized protein</fullName>
    </submittedName>
</protein>
<dbReference type="EMBL" id="MFYX01000084">
    <property type="protein sequence ID" value="OGK03650.1"/>
    <property type="molecule type" value="Genomic_DNA"/>
</dbReference>
<accession>A0A1F7FAG7</accession>
<organism evidence="1 2">
    <name type="scientific">Candidatus Raymondbacteria bacterium RIFOXYD12_FULL_49_13</name>
    <dbReference type="NCBI Taxonomy" id="1817890"/>
    <lineage>
        <taxon>Bacteria</taxon>
        <taxon>Raymondiibacteriota</taxon>
    </lineage>
</organism>
<reference evidence="1 2" key="1">
    <citation type="journal article" date="2016" name="Nat. Commun.">
        <title>Thousands of microbial genomes shed light on interconnected biogeochemical processes in an aquifer system.</title>
        <authorList>
            <person name="Anantharaman K."/>
            <person name="Brown C.T."/>
            <person name="Hug L.A."/>
            <person name="Sharon I."/>
            <person name="Castelle C.J."/>
            <person name="Probst A.J."/>
            <person name="Thomas B.C."/>
            <person name="Singh A."/>
            <person name="Wilkins M.J."/>
            <person name="Karaoz U."/>
            <person name="Brodie E.L."/>
            <person name="Williams K.H."/>
            <person name="Hubbard S.S."/>
            <person name="Banfield J.F."/>
        </authorList>
    </citation>
    <scope>NUCLEOTIDE SEQUENCE [LARGE SCALE GENOMIC DNA]</scope>
</reference>